<keyword evidence="8 16" id="KW-0630">Potassium</keyword>
<evidence type="ECO:0000256" key="6">
    <source>
        <dbReference type="ARBA" id="ARBA00022857"/>
    </source>
</evidence>
<feature type="binding site" evidence="16">
    <location>
        <position position="218"/>
    </location>
    <ligand>
        <name>(6S)-NADPHX</name>
        <dbReference type="ChEBI" id="CHEBI:64076"/>
    </ligand>
</feature>
<evidence type="ECO:0000256" key="4">
    <source>
        <dbReference type="ARBA" id="ARBA00022723"/>
    </source>
</evidence>
<evidence type="ECO:0000256" key="9">
    <source>
        <dbReference type="ARBA" id="ARBA00023027"/>
    </source>
</evidence>
<dbReference type="EC" id="5.1.99.6" evidence="16"/>
<keyword evidence="20" id="KW-1185">Reference proteome</keyword>
<feature type="binding site" evidence="16">
    <location>
        <position position="221"/>
    </location>
    <ligand>
        <name>K(+)</name>
        <dbReference type="ChEBI" id="CHEBI:29103"/>
    </ligand>
</feature>
<proteinExistence type="inferred from homology"/>
<comment type="subcellular location">
    <subcellularLocation>
        <location evidence="16">Mitochondrion</location>
    </subcellularLocation>
    <subcellularLocation>
        <location evidence="16">Secreted</location>
    </subcellularLocation>
    <text evidence="16">In sperm, secretion gradually increases during capacitation.</text>
</comment>
<comment type="PTM">
    <text evidence="16">Undergoes physiological phosphorylation during sperm capacitation, downstream to PKA activation.</text>
</comment>
<dbReference type="HAMAP" id="MF_01966">
    <property type="entry name" value="NADHX_epimerase"/>
    <property type="match status" value="1"/>
</dbReference>
<organism evidence="19 20">
    <name type="scientific">Cnephaeus nilssonii</name>
    <name type="common">Northern bat</name>
    <name type="synonym">Eptesicus nilssonii</name>
    <dbReference type="NCBI Taxonomy" id="3371016"/>
    <lineage>
        <taxon>Eukaryota</taxon>
        <taxon>Metazoa</taxon>
        <taxon>Chordata</taxon>
        <taxon>Craniata</taxon>
        <taxon>Vertebrata</taxon>
        <taxon>Euteleostomi</taxon>
        <taxon>Mammalia</taxon>
        <taxon>Eutheria</taxon>
        <taxon>Laurasiatheria</taxon>
        <taxon>Chiroptera</taxon>
        <taxon>Yangochiroptera</taxon>
        <taxon>Vespertilionidae</taxon>
        <taxon>Cnephaeus</taxon>
    </lineage>
</organism>
<dbReference type="Gene3D" id="3.40.50.10260">
    <property type="entry name" value="YjeF N-terminal domain"/>
    <property type="match status" value="2"/>
</dbReference>
<comment type="catalytic activity">
    <reaction evidence="2 16">
        <text>(6R)-NADPHX = (6S)-NADPHX</text>
        <dbReference type="Rhea" id="RHEA:32227"/>
        <dbReference type="ChEBI" id="CHEBI:64076"/>
        <dbReference type="ChEBI" id="CHEBI:64077"/>
        <dbReference type="EC" id="5.1.99.6"/>
    </reaction>
</comment>
<evidence type="ECO:0000313" key="20">
    <source>
        <dbReference type="Proteomes" id="UP001177744"/>
    </source>
</evidence>
<comment type="catalytic activity">
    <reaction evidence="1 16">
        <text>(6R)-NADHX = (6S)-NADHX</text>
        <dbReference type="Rhea" id="RHEA:32215"/>
        <dbReference type="ChEBI" id="CHEBI:64074"/>
        <dbReference type="ChEBI" id="CHEBI:64075"/>
        <dbReference type="EC" id="5.1.99.6"/>
    </reaction>
</comment>
<dbReference type="GO" id="GO:0005576">
    <property type="term" value="C:extracellular region"/>
    <property type="evidence" value="ECO:0007669"/>
    <property type="project" value="UniProtKB-SubCell"/>
</dbReference>
<dbReference type="PANTHER" id="PTHR13232:SF11">
    <property type="entry name" value="NAD(P)H-HYDRATE EPIMERASE"/>
    <property type="match status" value="1"/>
</dbReference>
<dbReference type="EMBL" id="JAULJE010000022">
    <property type="protein sequence ID" value="KAK1329189.1"/>
    <property type="molecule type" value="Genomic_DNA"/>
</dbReference>
<comment type="function">
    <text evidence="12 16">Catalyzes the epimerization of the S- and R-forms of NAD(P)HX, a damaged form of NAD(P)H that is a result of enzymatic or heat-dependent hydration. This is a prerequisite for the S-specific NAD(P)H-hydrate dehydratase to allow the repair of both epimers of NAD(P)HX. Accelerates cholesterol efflux from endothelial cells to high-density lipoprotein (HDL) and thereby regulates angiogenesis.</text>
</comment>
<name>A0AA40LEP3_CNENI</name>
<evidence type="ECO:0000256" key="17">
    <source>
        <dbReference type="SAM" id="SignalP"/>
    </source>
</evidence>
<evidence type="ECO:0000256" key="12">
    <source>
        <dbReference type="ARBA" id="ARBA00045765"/>
    </source>
</evidence>
<dbReference type="GO" id="GO:0052856">
    <property type="term" value="F:NAD(P)HX epimerase activity"/>
    <property type="evidence" value="ECO:0007669"/>
    <property type="project" value="UniProtKB-UniRule"/>
</dbReference>
<dbReference type="GO" id="GO:0046872">
    <property type="term" value="F:metal ion binding"/>
    <property type="evidence" value="ECO:0007669"/>
    <property type="project" value="UniProtKB-KW"/>
</dbReference>
<dbReference type="Proteomes" id="UP001177744">
    <property type="component" value="Unassembled WGS sequence"/>
</dbReference>
<evidence type="ECO:0000256" key="3">
    <source>
        <dbReference type="ARBA" id="ARBA00022525"/>
    </source>
</evidence>
<accession>A0AA40LEP3</accession>
<keyword evidence="3 16" id="KW-0964">Secreted</keyword>
<evidence type="ECO:0000256" key="1">
    <source>
        <dbReference type="ARBA" id="ARBA00000013"/>
    </source>
</evidence>
<feature type="binding site" evidence="16">
    <location>
        <begin position="189"/>
        <end position="195"/>
    </location>
    <ligand>
        <name>(6S)-NADPHX</name>
        <dbReference type="ChEBI" id="CHEBI:64076"/>
    </ligand>
</feature>
<dbReference type="SUPFAM" id="SSF64153">
    <property type="entry name" value="YjeF N-terminal domain-like"/>
    <property type="match status" value="1"/>
</dbReference>
<comment type="cofactor">
    <cofactor evidence="16">
        <name>K(+)</name>
        <dbReference type="ChEBI" id="CHEBI:29103"/>
    </cofactor>
    <text evidence="16">Binds 1 potassium ion per subunit.</text>
</comment>
<dbReference type="InterPro" id="IPR004443">
    <property type="entry name" value="YjeF_N_dom"/>
</dbReference>
<evidence type="ECO:0000256" key="15">
    <source>
        <dbReference type="ARBA" id="ARBA00064280"/>
    </source>
</evidence>
<feature type="binding site" evidence="16">
    <location>
        <position position="185"/>
    </location>
    <ligand>
        <name>K(+)</name>
        <dbReference type="ChEBI" id="CHEBI:29103"/>
    </ligand>
</feature>
<comment type="caution">
    <text evidence="16">Lacks conserved residue(s) required for the propagation of feature annotation.</text>
</comment>
<dbReference type="InterPro" id="IPR032976">
    <property type="entry name" value="YJEFN_prot_NAXE-like"/>
</dbReference>
<dbReference type="FunFam" id="3.40.50.10260:FF:000004">
    <property type="entry name" value="yjeF N-terminal domain-containing protein 3"/>
    <property type="match status" value="1"/>
</dbReference>
<keyword evidence="4 16" id="KW-0479">Metal-binding</keyword>
<comment type="subunit">
    <text evidence="13 16">Homodimer. Interacts with APOA1 and APOA2.</text>
</comment>
<dbReference type="PROSITE" id="PS51385">
    <property type="entry name" value="YJEF_N"/>
    <property type="match status" value="1"/>
</dbReference>
<evidence type="ECO:0000256" key="10">
    <source>
        <dbReference type="ARBA" id="ARBA00023128"/>
    </source>
</evidence>
<dbReference type="AlphaFoldDB" id="A0AA40LEP3"/>
<gene>
    <name evidence="16" type="primary">APOA1BP</name>
    <name evidence="16" type="synonym">AIBP</name>
    <name evidence="19" type="ORF">QTO34_011369</name>
</gene>
<evidence type="ECO:0000256" key="16">
    <source>
        <dbReference type="HAMAP-Rule" id="MF_03159"/>
    </source>
</evidence>
<feature type="domain" description="YjeF N-terminal" evidence="18">
    <location>
        <begin position="65"/>
        <end position="292"/>
    </location>
</feature>
<keyword evidence="17" id="KW-0732">Signal</keyword>
<dbReference type="PANTHER" id="PTHR13232">
    <property type="entry name" value="NAD(P)H-HYDRATE EPIMERASE"/>
    <property type="match status" value="1"/>
</dbReference>
<feature type="binding site" evidence="16">
    <location>
        <begin position="119"/>
        <end position="123"/>
    </location>
    <ligand>
        <name>(6S)-NADPHX</name>
        <dbReference type="ChEBI" id="CHEBI:64076"/>
    </ligand>
</feature>
<comment type="subunit">
    <text evidence="15">Interacts with APOA1. Binds to HDL.</text>
</comment>
<reference evidence="19" key="1">
    <citation type="submission" date="2023-06" db="EMBL/GenBank/DDBJ databases">
        <title>Reference genome for the Northern bat (Eptesicus nilssonii), a most northern bat species.</title>
        <authorList>
            <person name="Laine V.N."/>
            <person name="Pulliainen A.T."/>
            <person name="Lilley T.M."/>
        </authorList>
    </citation>
    <scope>NUCLEOTIDE SEQUENCE</scope>
    <source>
        <strain evidence="19">BLF_Eptnil</strain>
        <tissue evidence="19">Kidney</tissue>
    </source>
</reference>
<comment type="caution">
    <text evidence="19">The sequence shown here is derived from an EMBL/GenBank/DDBJ whole genome shotgun (WGS) entry which is preliminary data.</text>
</comment>
<keyword evidence="7" id="KW-0809">Transit peptide</keyword>
<keyword evidence="5 16" id="KW-0547">Nucleotide-binding</keyword>
<feature type="binding site" evidence="16">
    <location>
        <position position="120"/>
    </location>
    <ligand>
        <name>K(+)</name>
        <dbReference type="ChEBI" id="CHEBI:29103"/>
    </ligand>
</feature>
<comment type="similarity">
    <text evidence="16">Belongs to the NnrE/AIBP family.</text>
</comment>
<evidence type="ECO:0000259" key="18">
    <source>
        <dbReference type="PROSITE" id="PS51385"/>
    </source>
</evidence>
<evidence type="ECO:0000256" key="14">
    <source>
        <dbReference type="ARBA" id="ARBA00060196"/>
    </source>
</evidence>
<evidence type="ECO:0000256" key="13">
    <source>
        <dbReference type="ARBA" id="ARBA00046485"/>
    </source>
</evidence>
<evidence type="ECO:0000256" key="8">
    <source>
        <dbReference type="ARBA" id="ARBA00022958"/>
    </source>
</evidence>
<dbReference type="NCBIfam" id="TIGR00197">
    <property type="entry name" value="yjeF_nterm"/>
    <property type="match status" value="1"/>
</dbReference>
<evidence type="ECO:0000256" key="11">
    <source>
        <dbReference type="ARBA" id="ARBA00023235"/>
    </source>
</evidence>
<feature type="signal peptide" evidence="17">
    <location>
        <begin position="1"/>
        <end position="24"/>
    </location>
</feature>
<feature type="chain" id="PRO_5041339670" description="NAD(P)H-hydrate epimerase" evidence="17">
    <location>
        <begin position="25"/>
        <end position="305"/>
    </location>
</feature>
<evidence type="ECO:0000256" key="5">
    <source>
        <dbReference type="ARBA" id="ARBA00022741"/>
    </source>
</evidence>
<keyword evidence="6" id="KW-0521">NADP</keyword>
<comment type="function">
    <text evidence="14">May accelerate cholesterol efflux from endothelial cells to high-density lipoprotein (HDL) and thereby regulates angiogenesis. May orchestrate hematopoietic stem and progenitor cell emergence from the hemogenic endothelium, a type of specialized endothelium manifesting hematopoietic potential. YJEFN3-mediated cholesterol efflux activates endothelial SREBF2, the master transcription factor for cholesterol biosynthesis, which in turn transactivates NOTCH and promotes hematopoietic stem and progenitor cell emergence. May play a role in spermiogenesis and oogenesis.</text>
</comment>
<evidence type="ECO:0000256" key="2">
    <source>
        <dbReference type="ARBA" id="ARBA00000909"/>
    </source>
</evidence>
<dbReference type="GO" id="GO:0005739">
    <property type="term" value="C:mitochondrion"/>
    <property type="evidence" value="ECO:0007669"/>
    <property type="project" value="UniProtKB-SubCell"/>
</dbReference>
<protein>
    <recommendedName>
        <fullName evidence="16">NAD(P)H-hydrate epimerase</fullName>
        <ecNumber evidence="16">5.1.99.6</ecNumber>
    </recommendedName>
    <alternativeName>
        <fullName evidence="16">Apolipoprotein A-I-binding protein</fullName>
        <shortName evidence="16">AI-BP</shortName>
    </alternativeName>
    <alternativeName>
        <fullName evidence="16">NAD(P)HX epimerase</fullName>
    </alternativeName>
</protein>
<dbReference type="InterPro" id="IPR036652">
    <property type="entry name" value="YjeF_N_dom_sf"/>
</dbReference>
<evidence type="ECO:0000256" key="7">
    <source>
        <dbReference type="ARBA" id="ARBA00022946"/>
    </source>
</evidence>
<dbReference type="GO" id="GO:0000166">
    <property type="term" value="F:nucleotide binding"/>
    <property type="evidence" value="ECO:0007669"/>
    <property type="project" value="UniProtKB-KW"/>
</dbReference>
<keyword evidence="10 16" id="KW-0496">Mitochondrion</keyword>
<dbReference type="Pfam" id="PF03853">
    <property type="entry name" value="YjeF_N"/>
    <property type="match status" value="1"/>
</dbReference>
<keyword evidence="9 16" id="KW-0520">NAD</keyword>
<sequence length="305" mass="33342">MSRLWSLFGFGLLVAGSRLPRVRSQANACRVGPPWWGPQRLSSGGRGDPEVMASALVKYLSQEEAQAVDEELFKEYQFSVDQLMELAGLSCATAIAKAYPPTSMSRSPPTVLVICGPGNNGGDGLVCARHLKLFGYQPTIYYPKRPNKPLFTALVTQCQKMHIPFLGEMPAEAKLIDELYELVVDAIFGFSFKGDVREPFRSILSVLSGLTVPIASIDIPSGAGFKEVGIGALPCFEVGWDVEKGNPGGIQPDLLISLTAPKKSATHFTGRYHYLGGRFVPPALEKKYQLNLPPYPDTECVYRLQ</sequence>
<evidence type="ECO:0000313" key="19">
    <source>
        <dbReference type="EMBL" id="KAK1329189.1"/>
    </source>
</evidence>
<keyword evidence="11 16" id="KW-0413">Isomerase</keyword>